<proteinExistence type="inferred from homology"/>
<dbReference type="InterPro" id="IPR058792">
    <property type="entry name" value="Beta-barrel_RND_2"/>
</dbReference>
<organism evidence="5 6">
    <name type="scientific">Sphingobacterium multivorum</name>
    <dbReference type="NCBI Taxonomy" id="28454"/>
    <lineage>
        <taxon>Bacteria</taxon>
        <taxon>Pseudomonadati</taxon>
        <taxon>Bacteroidota</taxon>
        <taxon>Sphingobacteriia</taxon>
        <taxon>Sphingobacteriales</taxon>
        <taxon>Sphingobacteriaceae</taxon>
        <taxon>Sphingobacterium</taxon>
    </lineage>
</organism>
<comment type="similarity">
    <text evidence="1">Belongs to the membrane fusion protein (MFP) (TC 8.A.1) family.</text>
</comment>
<dbReference type="InterPro" id="IPR051909">
    <property type="entry name" value="MFP_Cation_Efflux"/>
</dbReference>
<dbReference type="InterPro" id="IPR058649">
    <property type="entry name" value="CzcB_C"/>
</dbReference>
<accession>A0ABX7CQI6</accession>
<evidence type="ECO:0000256" key="2">
    <source>
        <dbReference type="ARBA" id="ARBA00022448"/>
    </source>
</evidence>
<dbReference type="Gene3D" id="2.40.30.170">
    <property type="match status" value="1"/>
</dbReference>
<dbReference type="SUPFAM" id="SSF111369">
    <property type="entry name" value="HlyD-like secretion proteins"/>
    <property type="match status" value="1"/>
</dbReference>
<feature type="domain" description="CzcB-like C-terminal circularly permuted SH3-like" evidence="4">
    <location>
        <begin position="304"/>
        <end position="362"/>
    </location>
</feature>
<reference evidence="5 6" key="1">
    <citation type="submission" date="2021-01" db="EMBL/GenBank/DDBJ databases">
        <title>FDA dAtabase for Regulatory Grade micrObial Sequences (FDA-ARGOS): Supporting development and validation of Infectious Disease Dx tests.</title>
        <authorList>
            <person name="Sproer C."/>
            <person name="Gronow S."/>
            <person name="Severitt S."/>
            <person name="Schroder I."/>
            <person name="Tallon L."/>
            <person name="Sadzewicz L."/>
            <person name="Zhao X."/>
            <person name="Boylan J."/>
            <person name="Ott S."/>
            <person name="Bowen H."/>
            <person name="Vavikolanu K."/>
            <person name="Mehta A."/>
            <person name="Aluvathingal J."/>
            <person name="Nadendla S."/>
            <person name="Lowell S."/>
            <person name="Myers T."/>
            <person name="Yan Y."/>
            <person name="Sichtig H."/>
        </authorList>
    </citation>
    <scope>NUCLEOTIDE SEQUENCE [LARGE SCALE GENOMIC DNA]</scope>
    <source>
        <strain evidence="5 6">FDAARGOS_1141</strain>
    </source>
</reference>
<dbReference type="EMBL" id="CP068224">
    <property type="protein sequence ID" value="QQT54334.1"/>
    <property type="molecule type" value="Genomic_DNA"/>
</dbReference>
<sequence>MNWIPVLLLLQACNSQSHESPNQSPAISAAGDTVTVSENTSLLSKLKFVTTTHAQHALKLNAAATVKIIPSSYVEIPVPFAGRIIKSHVKLGQKVAINTPLFSISSSDYFEAQRAYLDAKQAFMLADNMLKRQKDLIAHGVGTKKELEEAEKNFAMSNAALGNATAALKIFDSTPTHSVLGEPLLVRSPIQGEILSSSIVLGQYTKEDAPALLRIAELSKVRVSAYIKEKDLPAIDQLARVEVSVDALPAKKIPGKIVHINQFVDEASRNIEVLIACENADRALKPGMYVNAEFERQTTPTLFIPAKAVFQFNDKSFVWVKTSSNTFVKRYVTTGVTEGDAIQILTGLVPQEQIVGEGAFYLTPGL</sequence>
<dbReference type="Proteomes" id="UP000595498">
    <property type="component" value="Chromosome"/>
</dbReference>
<dbReference type="PANTHER" id="PTHR30097">
    <property type="entry name" value="CATION EFFLUX SYSTEM PROTEIN CUSB"/>
    <property type="match status" value="1"/>
</dbReference>
<gene>
    <name evidence="5" type="ORF">I6I98_03505</name>
</gene>
<dbReference type="Gene3D" id="2.40.420.20">
    <property type="match status" value="1"/>
</dbReference>
<name>A0ABX7CQI6_SPHMU</name>
<evidence type="ECO:0000313" key="6">
    <source>
        <dbReference type="Proteomes" id="UP000595498"/>
    </source>
</evidence>
<evidence type="ECO:0000259" key="4">
    <source>
        <dbReference type="Pfam" id="PF25975"/>
    </source>
</evidence>
<dbReference type="Gene3D" id="2.40.50.100">
    <property type="match status" value="1"/>
</dbReference>
<dbReference type="InterPro" id="IPR006143">
    <property type="entry name" value="RND_pump_MFP"/>
</dbReference>
<dbReference type="Pfam" id="PF25954">
    <property type="entry name" value="Beta-barrel_RND_2"/>
    <property type="match status" value="1"/>
</dbReference>
<evidence type="ECO:0000256" key="1">
    <source>
        <dbReference type="ARBA" id="ARBA00009477"/>
    </source>
</evidence>
<evidence type="ECO:0000259" key="3">
    <source>
        <dbReference type="Pfam" id="PF25954"/>
    </source>
</evidence>
<protein>
    <submittedName>
        <fullName evidence="5">Efflux RND transporter periplasmic adaptor subunit</fullName>
    </submittedName>
</protein>
<dbReference type="PANTHER" id="PTHR30097:SF16">
    <property type="entry name" value="CATION EFFLUX SYSTEM (CZCB-LIKE)"/>
    <property type="match status" value="1"/>
</dbReference>
<feature type="domain" description="CusB-like beta-barrel" evidence="3">
    <location>
        <begin position="223"/>
        <end position="297"/>
    </location>
</feature>
<dbReference type="Gene3D" id="1.10.287.470">
    <property type="entry name" value="Helix hairpin bin"/>
    <property type="match status" value="1"/>
</dbReference>
<dbReference type="NCBIfam" id="TIGR01730">
    <property type="entry name" value="RND_mfp"/>
    <property type="match status" value="1"/>
</dbReference>
<keyword evidence="2" id="KW-0813">Transport</keyword>
<evidence type="ECO:0000313" key="5">
    <source>
        <dbReference type="EMBL" id="QQT54334.1"/>
    </source>
</evidence>
<dbReference type="Pfam" id="PF25975">
    <property type="entry name" value="CzcB_C"/>
    <property type="match status" value="1"/>
</dbReference>
<keyword evidence="6" id="KW-1185">Reference proteome</keyword>